<dbReference type="Ensembl" id="ENSOCUT00000052347.1">
    <property type="protein sequence ID" value="ENSOCUP00000045838.1"/>
    <property type="gene ID" value="ENSOCUG00000037745.1"/>
</dbReference>
<dbReference type="InterPro" id="IPR001590">
    <property type="entry name" value="Peptidase_M12B"/>
</dbReference>
<dbReference type="PANTHER" id="PTHR11905:SF26">
    <property type="entry name" value="A DISINTEGRIN AND METALLOPEPTIDASE DOMAIN 3"/>
    <property type="match status" value="1"/>
</dbReference>
<reference evidence="13" key="3">
    <citation type="submission" date="2025-09" db="UniProtKB">
        <authorList>
            <consortium name="Ensembl"/>
        </authorList>
    </citation>
    <scope>IDENTIFICATION</scope>
    <source>
        <strain evidence="13">Thorbecke</strain>
    </source>
</reference>
<reference evidence="13 14" key="1">
    <citation type="journal article" date="2011" name="Nature">
        <title>A high-resolution map of human evolutionary constraint using 29 mammals.</title>
        <authorList>
            <person name="Lindblad-Toh K."/>
            <person name="Garber M."/>
            <person name="Zuk O."/>
            <person name="Lin M.F."/>
            <person name="Parker B.J."/>
            <person name="Washietl S."/>
            <person name="Kheradpour P."/>
            <person name="Ernst J."/>
            <person name="Jordan G."/>
            <person name="Mauceli E."/>
            <person name="Ward L.D."/>
            <person name="Lowe C.B."/>
            <person name="Holloway A.K."/>
            <person name="Clamp M."/>
            <person name="Gnerre S."/>
            <person name="Alfoldi J."/>
            <person name="Beal K."/>
            <person name="Chang J."/>
            <person name="Clawson H."/>
            <person name="Cuff J."/>
            <person name="Di Palma F."/>
            <person name="Fitzgerald S."/>
            <person name="Flicek P."/>
            <person name="Guttman M."/>
            <person name="Hubisz M.J."/>
            <person name="Jaffe D.B."/>
            <person name="Jungreis I."/>
            <person name="Kent W.J."/>
            <person name="Kostka D."/>
            <person name="Lara M."/>
            <person name="Martins A.L."/>
            <person name="Massingham T."/>
            <person name="Moltke I."/>
            <person name="Raney B.J."/>
            <person name="Rasmussen M.D."/>
            <person name="Robinson J."/>
            <person name="Stark A."/>
            <person name="Vilella A.J."/>
            <person name="Wen J."/>
            <person name="Xie X."/>
            <person name="Zody M.C."/>
            <person name="Baldwin J."/>
            <person name="Bloom T."/>
            <person name="Chin C.W."/>
            <person name="Heiman D."/>
            <person name="Nicol R."/>
            <person name="Nusbaum C."/>
            <person name="Young S."/>
            <person name="Wilkinson J."/>
            <person name="Worley K.C."/>
            <person name="Kovar C.L."/>
            <person name="Muzny D.M."/>
            <person name="Gibbs R.A."/>
            <person name="Cree A."/>
            <person name="Dihn H.H."/>
            <person name="Fowler G."/>
            <person name="Jhangiani S."/>
            <person name="Joshi V."/>
            <person name="Lee S."/>
            <person name="Lewis L.R."/>
            <person name="Nazareth L.V."/>
            <person name="Okwuonu G."/>
            <person name="Santibanez J."/>
            <person name="Warren W.C."/>
            <person name="Mardis E.R."/>
            <person name="Weinstock G.M."/>
            <person name="Wilson R.K."/>
            <person name="Delehaunty K."/>
            <person name="Dooling D."/>
            <person name="Fronik C."/>
            <person name="Fulton L."/>
            <person name="Fulton B."/>
            <person name="Graves T."/>
            <person name="Minx P."/>
            <person name="Sodergren E."/>
            <person name="Birney E."/>
            <person name="Margulies E.H."/>
            <person name="Herrero J."/>
            <person name="Green E.D."/>
            <person name="Haussler D."/>
            <person name="Siepel A."/>
            <person name="Goldman N."/>
            <person name="Pollard K.S."/>
            <person name="Pedersen J.S."/>
            <person name="Lander E.S."/>
            <person name="Kellis M."/>
        </authorList>
    </citation>
    <scope>NUCLEOTIDE SEQUENCE [LARGE SCALE GENOMIC DNA]</scope>
    <source>
        <strain evidence="14">Thorbecke</strain>
    </source>
</reference>
<dbReference type="Pfam" id="PF08516">
    <property type="entry name" value="ADAM_CR"/>
    <property type="match status" value="1"/>
</dbReference>
<dbReference type="Proteomes" id="UP000001811">
    <property type="component" value="Unplaced"/>
</dbReference>
<comment type="caution">
    <text evidence="7">Lacks conserved residue(s) required for the propagation of feature annotation.</text>
</comment>
<dbReference type="GO" id="GO:0004222">
    <property type="term" value="F:metalloendopeptidase activity"/>
    <property type="evidence" value="ECO:0007669"/>
    <property type="project" value="InterPro"/>
</dbReference>
<dbReference type="PROSITE" id="PS01186">
    <property type="entry name" value="EGF_2"/>
    <property type="match status" value="1"/>
</dbReference>
<evidence type="ECO:0000256" key="3">
    <source>
        <dbReference type="ARBA" id="ARBA00022989"/>
    </source>
</evidence>
<dbReference type="GO" id="GO:0008584">
    <property type="term" value="P:male gonad development"/>
    <property type="evidence" value="ECO:0007669"/>
    <property type="project" value="TreeGrafter"/>
</dbReference>
<dbReference type="PROSITE" id="PS50026">
    <property type="entry name" value="EGF_3"/>
    <property type="match status" value="1"/>
</dbReference>
<organism evidence="13 14">
    <name type="scientific">Oryctolagus cuniculus</name>
    <name type="common">Rabbit</name>
    <dbReference type="NCBI Taxonomy" id="9986"/>
    <lineage>
        <taxon>Eukaryota</taxon>
        <taxon>Metazoa</taxon>
        <taxon>Chordata</taxon>
        <taxon>Craniata</taxon>
        <taxon>Vertebrata</taxon>
        <taxon>Euteleostomi</taxon>
        <taxon>Mammalia</taxon>
        <taxon>Eutheria</taxon>
        <taxon>Euarchontoglires</taxon>
        <taxon>Glires</taxon>
        <taxon>Lagomorpha</taxon>
        <taxon>Leporidae</taxon>
        <taxon>Oryctolagus</taxon>
    </lineage>
</organism>
<evidence type="ECO:0000256" key="8">
    <source>
        <dbReference type="PROSITE-ProRule" id="PRU00276"/>
    </source>
</evidence>
<keyword evidence="4 9" id="KW-0472">Membrane</keyword>
<feature type="domain" description="Disintegrin" evidence="11">
    <location>
        <begin position="298"/>
        <end position="387"/>
    </location>
</feature>
<dbReference type="InterPro" id="IPR001762">
    <property type="entry name" value="Disintegrin_dom"/>
</dbReference>
<dbReference type="Bgee" id="ENSOCUG00000037745">
    <property type="expression patterns" value="Expressed in testis and 7 other cell types or tissues"/>
</dbReference>
<feature type="disulfide bond" evidence="6">
    <location>
        <begin position="359"/>
        <end position="379"/>
    </location>
</feature>
<accession>A0A5F9DJQ3</accession>
<evidence type="ECO:0000256" key="6">
    <source>
        <dbReference type="PROSITE-ProRule" id="PRU00068"/>
    </source>
</evidence>
<evidence type="ECO:0000313" key="14">
    <source>
        <dbReference type="Proteomes" id="UP000001811"/>
    </source>
</evidence>
<dbReference type="InterPro" id="IPR006586">
    <property type="entry name" value="ADAM_Cys-rich"/>
</dbReference>
<dbReference type="InterPro" id="IPR036436">
    <property type="entry name" value="Disintegrin_dom_sf"/>
</dbReference>
<dbReference type="InterPro" id="IPR034027">
    <property type="entry name" value="Reprolysin_adamalysin"/>
</dbReference>
<dbReference type="SUPFAM" id="SSF57552">
    <property type="entry name" value="Blood coagulation inhibitor (disintegrin)"/>
    <property type="match status" value="1"/>
</dbReference>
<dbReference type="SMR" id="A0A5F9DJQ3"/>
<keyword evidence="14" id="KW-1185">Reference proteome</keyword>
<name>A0A5F9DJQ3_RABIT</name>
<dbReference type="CDD" id="cd04269">
    <property type="entry name" value="ZnMc_adamalysin_II_like"/>
    <property type="match status" value="1"/>
</dbReference>
<dbReference type="GO" id="GO:0006508">
    <property type="term" value="P:proteolysis"/>
    <property type="evidence" value="ECO:0007669"/>
    <property type="project" value="InterPro"/>
</dbReference>
<evidence type="ECO:0000256" key="5">
    <source>
        <dbReference type="ARBA" id="ARBA00023157"/>
    </source>
</evidence>
<dbReference type="PROSITE" id="PS50215">
    <property type="entry name" value="ADAM_MEPRO"/>
    <property type="match status" value="1"/>
</dbReference>
<dbReference type="PROSITE" id="PS50214">
    <property type="entry name" value="DISINTEGRIN_2"/>
    <property type="match status" value="1"/>
</dbReference>
<dbReference type="GO" id="GO:0005886">
    <property type="term" value="C:plasma membrane"/>
    <property type="evidence" value="ECO:0007669"/>
    <property type="project" value="TreeGrafter"/>
</dbReference>
<reference evidence="13" key="2">
    <citation type="submission" date="2025-08" db="UniProtKB">
        <authorList>
            <consortium name="Ensembl"/>
        </authorList>
    </citation>
    <scope>IDENTIFICATION</scope>
    <source>
        <strain evidence="13">Thorbecke</strain>
    </source>
</reference>
<dbReference type="InterPro" id="IPR024079">
    <property type="entry name" value="MetalloPept_cat_dom_sf"/>
</dbReference>
<sequence length="646" mass="72247">ILDCKVPDEIIQILTIDFHFCMENALELGLLQFDNVTYGIEPLESSVTNEHILYQIIMNETGYTSLQEIQPVTQYAQQSYKILVQSDVSKLFHVIFIYITSDKYDFMGSDGALAAEKIVHMFGVINAIFSKVRIAVILSSLELWSDENKISTNGNAEEILQRFLSWKQKLLSQSPQEMSYLLIYRDQATFVGATYHGRPCDPKFAAGVAMYAKMITFEAFSIVMVQLIGINLGLSYDNIYHCYCPGTTCIMNPEAILSSGVKFFSSCSMAELKQAVSQPEFECLLDTKVSSVVFQGKTGTCGNGILEGREQCDCGKPETCIYKKCCNPHACELIGFAECGTGPCCNNKTCLIAHRGLSCRKSTDPCDFPEYCNGTSEICVPDIKAADLEPCQNKTAYCYKGRCRDLDRQCADFLGVYARGSTYLCGQEINFLHDQFGGCRGRFCTFTNTLCGHLVCTWTSETIIQSREFDYQYTFLGGHVCVSGRARNRTNEGIFVVEEGTTCGRDSICIGVNCKHFSQLPNKPQCNARVKCNGHGICNERLNCHCDPGFAPPNCERVAFSPGGSTDDGFWLPASKNLPWTLTRQSAPKKNGLLISLYVFLPLLMMTGIVALKWDKMKEFLLRTNTLSEGIQDLTYRDSRRYRVNF</sequence>
<evidence type="ECO:0000259" key="10">
    <source>
        <dbReference type="PROSITE" id="PS50026"/>
    </source>
</evidence>
<feature type="disulfide bond" evidence="8">
    <location>
        <begin position="244"/>
        <end position="249"/>
    </location>
</feature>
<dbReference type="GO" id="GO:0007339">
    <property type="term" value="P:binding of sperm to zona pellucida"/>
    <property type="evidence" value="ECO:0007669"/>
    <property type="project" value="TreeGrafter"/>
</dbReference>
<dbReference type="PANTHER" id="PTHR11905">
    <property type="entry name" value="ADAM A DISINTEGRIN AND METALLOPROTEASE DOMAIN"/>
    <property type="match status" value="1"/>
</dbReference>
<evidence type="ECO:0000256" key="2">
    <source>
        <dbReference type="ARBA" id="ARBA00022692"/>
    </source>
</evidence>
<dbReference type="SMART" id="SM00608">
    <property type="entry name" value="ACR"/>
    <property type="match status" value="1"/>
</dbReference>
<dbReference type="FunCoup" id="A0A5F9DJQ3">
    <property type="interactions" value="3"/>
</dbReference>
<comment type="subcellular location">
    <subcellularLocation>
        <location evidence="1">Membrane</location>
        <topology evidence="1">Single-pass membrane protein</topology>
    </subcellularLocation>
</comment>
<dbReference type="Pfam" id="PF01421">
    <property type="entry name" value="Reprolysin"/>
    <property type="match status" value="1"/>
</dbReference>
<dbReference type="InterPro" id="IPR000742">
    <property type="entry name" value="EGF"/>
</dbReference>
<dbReference type="SMART" id="SM00050">
    <property type="entry name" value="DISIN"/>
    <property type="match status" value="1"/>
</dbReference>
<proteinExistence type="predicted"/>
<protein>
    <recommendedName>
        <fullName evidence="15">ADAM metallopeptidase domain 32</fullName>
    </recommendedName>
</protein>
<evidence type="ECO:0000259" key="12">
    <source>
        <dbReference type="PROSITE" id="PS50215"/>
    </source>
</evidence>
<feature type="transmembrane region" description="Helical" evidence="9">
    <location>
        <begin position="593"/>
        <end position="614"/>
    </location>
</feature>
<dbReference type="SUPFAM" id="SSF55486">
    <property type="entry name" value="Metalloproteases ('zincins'), catalytic domain"/>
    <property type="match status" value="1"/>
</dbReference>
<feature type="domain" description="EGF-like" evidence="10">
    <location>
        <begin position="522"/>
        <end position="556"/>
    </location>
</feature>
<evidence type="ECO:0000256" key="9">
    <source>
        <dbReference type="SAM" id="Phobius"/>
    </source>
</evidence>
<evidence type="ECO:0000256" key="1">
    <source>
        <dbReference type="ARBA" id="ARBA00004167"/>
    </source>
</evidence>
<keyword evidence="2 9" id="KW-0812">Transmembrane</keyword>
<evidence type="ECO:0000259" key="11">
    <source>
        <dbReference type="PROSITE" id="PS50214"/>
    </source>
</evidence>
<keyword evidence="3 9" id="KW-1133">Transmembrane helix</keyword>
<dbReference type="GeneTree" id="ENSGT00940000162466"/>
<gene>
    <name evidence="13" type="primary">LOC100358729</name>
</gene>
<dbReference type="AlphaFoldDB" id="A0A5F9DJQ3"/>
<keyword evidence="5 7" id="KW-1015">Disulfide bond</keyword>
<feature type="disulfide bond" evidence="7">
    <location>
        <begin position="546"/>
        <end position="555"/>
    </location>
</feature>
<evidence type="ECO:0000313" key="13">
    <source>
        <dbReference type="Ensembl" id="ENSOCUP00000045838.1"/>
    </source>
</evidence>
<dbReference type="Gene3D" id="3.40.390.10">
    <property type="entry name" value="Collagenase (Catalytic Domain)"/>
    <property type="match status" value="1"/>
</dbReference>
<feature type="domain" description="Peptidase M12B" evidence="12">
    <location>
        <begin position="91"/>
        <end position="288"/>
    </location>
</feature>
<evidence type="ECO:0000256" key="7">
    <source>
        <dbReference type="PROSITE-ProRule" id="PRU00076"/>
    </source>
</evidence>
<dbReference type="Gene3D" id="4.10.70.10">
    <property type="entry name" value="Disintegrin domain"/>
    <property type="match status" value="1"/>
</dbReference>
<dbReference type="InParanoid" id="A0A5F9DJQ3"/>
<evidence type="ECO:0008006" key="15">
    <source>
        <dbReference type="Google" id="ProtNLM"/>
    </source>
</evidence>
<dbReference type="GO" id="GO:0007155">
    <property type="term" value="P:cell adhesion"/>
    <property type="evidence" value="ECO:0007669"/>
    <property type="project" value="TreeGrafter"/>
</dbReference>
<dbReference type="Pfam" id="PF00200">
    <property type="entry name" value="Disintegrin"/>
    <property type="match status" value="1"/>
</dbReference>
<keyword evidence="7" id="KW-0245">EGF-like domain</keyword>
<evidence type="ECO:0000256" key="4">
    <source>
        <dbReference type="ARBA" id="ARBA00023136"/>
    </source>
</evidence>